<dbReference type="AlphaFoldDB" id="A0ABC9WCA9"/>
<evidence type="ECO:0000313" key="2">
    <source>
        <dbReference type="Proteomes" id="UP001623348"/>
    </source>
</evidence>
<reference evidence="1 2" key="1">
    <citation type="submission" date="2024-06" db="EMBL/GenBank/DDBJ databases">
        <title>The draft genome of Grus japonensis, version 3.</title>
        <authorList>
            <person name="Nabeshima K."/>
            <person name="Suzuki S."/>
            <person name="Onuma M."/>
        </authorList>
    </citation>
    <scope>NUCLEOTIDE SEQUENCE [LARGE SCALE GENOMIC DNA]</scope>
    <source>
        <strain evidence="1 2">451A</strain>
    </source>
</reference>
<protein>
    <submittedName>
        <fullName evidence="1">Uncharacterized protein</fullName>
    </submittedName>
</protein>
<evidence type="ECO:0000313" key="1">
    <source>
        <dbReference type="EMBL" id="GAB0183013.1"/>
    </source>
</evidence>
<comment type="caution">
    <text evidence="1">The sequence shown here is derived from an EMBL/GenBank/DDBJ whole genome shotgun (WGS) entry which is preliminary data.</text>
</comment>
<organism evidence="1 2">
    <name type="scientific">Grus japonensis</name>
    <name type="common">Japanese crane</name>
    <name type="synonym">Red-crowned crane</name>
    <dbReference type="NCBI Taxonomy" id="30415"/>
    <lineage>
        <taxon>Eukaryota</taxon>
        <taxon>Metazoa</taxon>
        <taxon>Chordata</taxon>
        <taxon>Craniata</taxon>
        <taxon>Vertebrata</taxon>
        <taxon>Euteleostomi</taxon>
        <taxon>Archelosauria</taxon>
        <taxon>Archosauria</taxon>
        <taxon>Dinosauria</taxon>
        <taxon>Saurischia</taxon>
        <taxon>Theropoda</taxon>
        <taxon>Coelurosauria</taxon>
        <taxon>Aves</taxon>
        <taxon>Neognathae</taxon>
        <taxon>Neoaves</taxon>
        <taxon>Gruiformes</taxon>
        <taxon>Gruidae</taxon>
        <taxon>Grus</taxon>
    </lineage>
</organism>
<proteinExistence type="predicted"/>
<sequence>MEGGYKDDEWIGASEYKERQRKLGLLSLEKRRLRGIMSVILMGPHEENRDRLFSVVPSARTRGNGHKLKCRKFYVAVGVTKSRETVGSPSLEKFTNVTQQGLEQSV</sequence>
<accession>A0ABC9WCA9</accession>
<name>A0ABC9WCA9_GRUJA</name>
<dbReference type="Proteomes" id="UP001623348">
    <property type="component" value="Unassembled WGS sequence"/>
</dbReference>
<gene>
    <name evidence="1" type="ORF">GRJ2_000766600</name>
</gene>
<keyword evidence="2" id="KW-1185">Reference proteome</keyword>
<dbReference type="EMBL" id="BAAFJT010000002">
    <property type="protein sequence ID" value="GAB0183013.1"/>
    <property type="molecule type" value="Genomic_DNA"/>
</dbReference>